<evidence type="ECO:0000256" key="5">
    <source>
        <dbReference type="ARBA" id="ARBA00023235"/>
    </source>
</evidence>
<evidence type="ECO:0000256" key="6">
    <source>
        <dbReference type="PROSITE-ProRule" id="PRU00277"/>
    </source>
</evidence>
<feature type="domain" description="PPIase FKBP-type" evidence="8">
    <location>
        <begin position="49"/>
        <end position="137"/>
    </location>
</feature>
<dbReference type="Proteomes" id="UP000054565">
    <property type="component" value="Unassembled WGS sequence"/>
</dbReference>
<protein>
    <recommendedName>
        <fullName evidence="3 6">peptidylprolyl isomerase</fullName>
        <ecNumber evidence="3 6">5.2.1.8</ecNumber>
    </recommendedName>
</protein>
<dbReference type="Pfam" id="PF00254">
    <property type="entry name" value="FKBP_C"/>
    <property type="match status" value="1"/>
</dbReference>
<evidence type="ECO:0000256" key="1">
    <source>
        <dbReference type="ARBA" id="ARBA00000971"/>
    </source>
</evidence>
<comment type="function">
    <text evidence="2">PPIases accelerate the folding of proteins. It catalyzes the cis-trans isomerization of proline imidic peptide bonds in oligopeptides.</text>
</comment>
<dbReference type="STRING" id="404692.A0A0J7B8Y8"/>
<accession>A0A0J7B8Y8</accession>
<feature type="signal peptide" evidence="7">
    <location>
        <begin position="1"/>
        <end position="22"/>
    </location>
</feature>
<reference evidence="10" key="1">
    <citation type="journal article" date="2010" name="Genome Res.">
        <title>Population genomic sequencing of Coccidioides fungi reveals recent hybridization and transposon control.</title>
        <authorList>
            <person name="Neafsey D.E."/>
            <person name="Barker B.M."/>
            <person name="Sharpton T.J."/>
            <person name="Stajich J.E."/>
            <person name="Park D.J."/>
            <person name="Whiston E."/>
            <person name="Hung C.-Y."/>
            <person name="McMahan C."/>
            <person name="White J."/>
            <person name="Sykes S."/>
            <person name="Heiman D."/>
            <person name="Young S."/>
            <person name="Zeng Q."/>
            <person name="Abouelleil A."/>
            <person name="Aftuck L."/>
            <person name="Bessette D."/>
            <person name="Brown A."/>
            <person name="FitzGerald M."/>
            <person name="Lui A."/>
            <person name="Macdonald J.P."/>
            <person name="Priest M."/>
            <person name="Orbach M.J."/>
            <person name="Galgiani J.N."/>
            <person name="Kirkland T.N."/>
            <person name="Cole G.T."/>
            <person name="Birren B.W."/>
            <person name="Henn M.R."/>
            <person name="Taylor J.W."/>
            <person name="Rounsley S.D."/>
        </authorList>
    </citation>
    <scope>NUCLEOTIDE SEQUENCE [LARGE SCALE GENOMIC DNA]</scope>
    <source>
        <strain evidence="10">RMSCC 2394</strain>
    </source>
</reference>
<dbReference type="EMBL" id="DS028096">
    <property type="protein sequence ID" value="KMP06462.1"/>
    <property type="molecule type" value="Genomic_DNA"/>
</dbReference>
<evidence type="ECO:0000256" key="2">
    <source>
        <dbReference type="ARBA" id="ARBA00002388"/>
    </source>
</evidence>
<evidence type="ECO:0000256" key="3">
    <source>
        <dbReference type="ARBA" id="ARBA00013194"/>
    </source>
</evidence>
<evidence type="ECO:0000256" key="4">
    <source>
        <dbReference type="ARBA" id="ARBA00023110"/>
    </source>
</evidence>
<keyword evidence="4 6" id="KW-0697">Rotamase</keyword>
<dbReference type="AlphaFoldDB" id="A0A0J7B8Y8"/>
<feature type="chain" id="PRO_5005286410" description="peptidylprolyl isomerase" evidence="7">
    <location>
        <begin position="23"/>
        <end position="144"/>
    </location>
</feature>
<name>A0A0J7B8Y8_COCIT</name>
<dbReference type="EC" id="5.2.1.8" evidence="3 6"/>
<evidence type="ECO:0000259" key="8">
    <source>
        <dbReference type="PROSITE" id="PS50059"/>
    </source>
</evidence>
<comment type="catalytic activity">
    <reaction evidence="1 6">
        <text>[protein]-peptidylproline (omega=180) = [protein]-peptidylproline (omega=0)</text>
        <dbReference type="Rhea" id="RHEA:16237"/>
        <dbReference type="Rhea" id="RHEA-COMP:10747"/>
        <dbReference type="Rhea" id="RHEA-COMP:10748"/>
        <dbReference type="ChEBI" id="CHEBI:83833"/>
        <dbReference type="ChEBI" id="CHEBI:83834"/>
        <dbReference type="EC" id="5.2.1.8"/>
    </reaction>
</comment>
<dbReference type="InterPro" id="IPR046357">
    <property type="entry name" value="PPIase_dom_sf"/>
</dbReference>
<evidence type="ECO:0000313" key="9">
    <source>
        <dbReference type="EMBL" id="KMP06462.1"/>
    </source>
</evidence>
<sequence length="144" mass="15542">MHLPSLFSVLSVSLSLSSLVAATTTEELPNGLKIEKIHTVDCERRTLSGDSIKVHYRGTLAESGKQFDASYDRGSPLGFMVGTGMVIQGWDQGLIGMCVGDKRKLTIPPELGYGNRAMGPIPAGSTLIFETELMEIEGVKKDEL</sequence>
<evidence type="ECO:0000313" key="10">
    <source>
        <dbReference type="Proteomes" id="UP000054565"/>
    </source>
</evidence>
<dbReference type="OrthoDB" id="1902587at2759"/>
<dbReference type="Gene3D" id="3.10.50.40">
    <property type="match status" value="1"/>
</dbReference>
<dbReference type="FunFam" id="3.10.50.40:FF:000006">
    <property type="entry name" value="Peptidyl-prolyl cis-trans isomerase"/>
    <property type="match status" value="1"/>
</dbReference>
<dbReference type="GO" id="GO:0003755">
    <property type="term" value="F:peptidyl-prolyl cis-trans isomerase activity"/>
    <property type="evidence" value="ECO:0007669"/>
    <property type="project" value="UniProtKB-KW"/>
</dbReference>
<keyword evidence="7" id="KW-0732">Signal</keyword>
<evidence type="ECO:0000256" key="7">
    <source>
        <dbReference type="SAM" id="SignalP"/>
    </source>
</evidence>
<dbReference type="InterPro" id="IPR001179">
    <property type="entry name" value="PPIase_FKBP_dom"/>
</dbReference>
<dbReference type="GO" id="GO:0005783">
    <property type="term" value="C:endoplasmic reticulum"/>
    <property type="evidence" value="ECO:0007669"/>
    <property type="project" value="TreeGrafter"/>
</dbReference>
<dbReference type="InterPro" id="IPR044609">
    <property type="entry name" value="FKBP2/11"/>
</dbReference>
<dbReference type="PANTHER" id="PTHR45779:SF7">
    <property type="entry name" value="PEPTIDYLPROLYL ISOMERASE"/>
    <property type="match status" value="1"/>
</dbReference>
<dbReference type="SUPFAM" id="SSF54534">
    <property type="entry name" value="FKBP-like"/>
    <property type="match status" value="1"/>
</dbReference>
<organism evidence="9 10">
    <name type="scientific">Coccidioides immitis RMSCC 2394</name>
    <dbReference type="NCBI Taxonomy" id="404692"/>
    <lineage>
        <taxon>Eukaryota</taxon>
        <taxon>Fungi</taxon>
        <taxon>Dikarya</taxon>
        <taxon>Ascomycota</taxon>
        <taxon>Pezizomycotina</taxon>
        <taxon>Eurotiomycetes</taxon>
        <taxon>Eurotiomycetidae</taxon>
        <taxon>Onygenales</taxon>
        <taxon>Onygenaceae</taxon>
        <taxon>Coccidioides</taxon>
    </lineage>
</organism>
<gene>
    <name evidence="9" type="ORF">CIRG_06143</name>
</gene>
<dbReference type="PROSITE" id="PS50059">
    <property type="entry name" value="FKBP_PPIASE"/>
    <property type="match status" value="1"/>
</dbReference>
<dbReference type="PANTHER" id="PTHR45779">
    <property type="entry name" value="PEPTIDYLPROLYL ISOMERASE"/>
    <property type="match status" value="1"/>
</dbReference>
<keyword evidence="5 6" id="KW-0413">Isomerase</keyword>
<proteinExistence type="predicted"/>